<dbReference type="eggNOG" id="ENOG5033FDN">
    <property type="taxonomic scope" value="Bacteria"/>
</dbReference>
<evidence type="ECO:0000313" key="3">
    <source>
        <dbReference type="Proteomes" id="UP000011058"/>
    </source>
</evidence>
<reference evidence="2 3" key="1">
    <citation type="journal article" date="2012" name="J. Bacteriol.">
        <title>Genome Sequence of Fibrella aestuarina BUZ 2T, a Filamentous Marine Bacterium.</title>
        <authorList>
            <person name="Filippini M."/>
            <person name="Qi W."/>
            <person name="Blom J."/>
            <person name="Goesmann A."/>
            <person name="Smits T.H."/>
            <person name="Bagheri H.C."/>
        </authorList>
    </citation>
    <scope>NUCLEOTIDE SEQUENCE [LARGE SCALE GENOMIC DNA]</scope>
    <source>
        <strain evidence="3">BUZ 2T</strain>
    </source>
</reference>
<dbReference type="EMBL" id="HE796683">
    <property type="protein sequence ID" value="CCH01406.1"/>
    <property type="molecule type" value="Genomic_DNA"/>
</dbReference>
<evidence type="ECO:0000313" key="2">
    <source>
        <dbReference type="EMBL" id="CCH01406.1"/>
    </source>
</evidence>
<accession>I0KBA3</accession>
<dbReference type="HOGENOM" id="CLU_2206135_0_0_10"/>
<dbReference type="SUPFAM" id="SSF55021">
    <property type="entry name" value="ACT-like"/>
    <property type="match status" value="1"/>
</dbReference>
<sequence length="107" mass="11589">MNPAQPATQAILSGGPATRSTPVAVAGARTSYYITGFDRPSFVNDITQAVPQDDRCRILGMTFDVQAGVRVTGYLTVDVPDETHRTVLQRQLRAIRGVVSINELTND</sequence>
<dbReference type="Pfam" id="PF13291">
    <property type="entry name" value="ACT_4"/>
    <property type="match status" value="1"/>
</dbReference>
<feature type="domain" description="ACT" evidence="1">
    <location>
        <begin position="34"/>
        <end position="101"/>
    </location>
</feature>
<proteinExistence type="predicted"/>
<evidence type="ECO:0000259" key="1">
    <source>
        <dbReference type="Pfam" id="PF13291"/>
    </source>
</evidence>
<dbReference type="RefSeq" id="WP_015332505.1">
    <property type="nucleotide sequence ID" value="NC_020054.1"/>
</dbReference>
<dbReference type="Proteomes" id="UP000011058">
    <property type="component" value="Chromosome"/>
</dbReference>
<organism evidence="2 3">
    <name type="scientific">Fibrella aestuarina BUZ 2</name>
    <dbReference type="NCBI Taxonomy" id="1166018"/>
    <lineage>
        <taxon>Bacteria</taxon>
        <taxon>Pseudomonadati</taxon>
        <taxon>Bacteroidota</taxon>
        <taxon>Cytophagia</taxon>
        <taxon>Cytophagales</taxon>
        <taxon>Spirosomataceae</taxon>
        <taxon>Fibrella</taxon>
    </lineage>
</organism>
<dbReference type="OrthoDB" id="965431at2"/>
<protein>
    <recommendedName>
        <fullName evidence="1">ACT domain-containing protein</fullName>
    </recommendedName>
</protein>
<dbReference type="STRING" id="1166018.FAES_3398"/>
<dbReference type="Gene3D" id="3.30.70.260">
    <property type="match status" value="1"/>
</dbReference>
<gene>
    <name evidence="2" type="ORF">FAES_3398</name>
</gene>
<dbReference type="KEGG" id="fae:FAES_3398"/>
<dbReference type="InterPro" id="IPR002912">
    <property type="entry name" value="ACT_dom"/>
</dbReference>
<dbReference type="InterPro" id="IPR045865">
    <property type="entry name" value="ACT-like_dom_sf"/>
</dbReference>
<keyword evidence="3" id="KW-1185">Reference proteome</keyword>
<dbReference type="AlphaFoldDB" id="I0KBA3"/>
<name>I0KBA3_9BACT</name>